<comment type="subcellular location">
    <subcellularLocation>
        <location evidence="1">Cell membrane</location>
        <topology evidence="1">Multi-pass membrane protein</topology>
    </subcellularLocation>
</comment>
<dbReference type="Pfam" id="PF00358">
    <property type="entry name" value="PTS_EIIA_1"/>
    <property type="match status" value="1"/>
</dbReference>
<dbReference type="GO" id="GO:0006814">
    <property type="term" value="P:sodium ion transport"/>
    <property type="evidence" value="ECO:0007669"/>
    <property type="project" value="InterPro"/>
</dbReference>
<dbReference type="GO" id="GO:0005886">
    <property type="term" value="C:plasma membrane"/>
    <property type="evidence" value="ECO:0007669"/>
    <property type="project" value="UniProtKB-SubCell"/>
</dbReference>
<feature type="transmembrane region" description="Helical" evidence="12">
    <location>
        <begin position="206"/>
        <end position="228"/>
    </location>
</feature>
<keyword evidence="11 12" id="KW-0472">Membrane</keyword>
<comment type="similarity">
    <text evidence="2">In the N-terminal section; belongs to the sodium:galactoside symporter (TC 2.A.2) family.</text>
</comment>
<feature type="transmembrane region" description="Helical" evidence="12">
    <location>
        <begin position="124"/>
        <end position="144"/>
    </location>
</feature>
<feature type="transmembrane region" description="Helical" evidence="12">
    <location>
        <begin position="28"/>
        <end position="48"/>
    </location>
</feature>
<dbReference type="PROSITE" id="PS00872">
    <property type="entry name" value="NA_GALACTOSIDE_SYMP"/>
    <property type="match status" value="1"/>
</dbReference>
<keyword evidence="7" id="KW-0808">Transferase</keyword>
<feature type="transmembrane region" description="Helical" evidence="12">
    <location>
        <begin position="54"/>
        <end position="76"/>
    </location>
</feature>
<gene>
    <name evidence="13" type="ORF">GKC89_08365</name>
</gene>
<dbReference type="PROSITE" id="PS51093">
    <property type="entry name" value="PTS_EIIA_TYPE_1"/>
    <property type="match status" value="1"/>
</dbReference>
<dbReference type="InterPro" id="IPR018043">
    <property type="entry name" value="Na/Gal_symport_CS"/>
</dbReference>
<protein>
    <submittedName>
        <fullName evidence="13">PTS sugar transporter subunit IIA</fullName>
    </submittedName>
</protein>
<evidence type="ECO:0000313" key="13">
    <source>
        <dbReference type="EMBL" id="MSA69093.1"/>
    </source>
</evidence>
<evidence type="ECO:0000256" key="12">
    <source>
        <dbReference type="SAM" id="Phobius"/>
    </source>
</evidence>
<sequence>MENTSSKPEKQGGLFSKFAFAMGNMGHAAFYAALSNYFIIFVTSGLFVGLPKNIANKLIVLITTLIVVIRVVEIMIDPVLGNIVDNTRTKWGKFKPWILSGTIVSSVLLVVLFTGIFGLAEKNWILFAVLFVILFVILDVFYSFSDVSYWGMVPALSEDSDERGVYTALGNFTGSIGWNGLTIIVVPIVTWFTFAATGKHTEGPQGWVAFSVIIAALTVICMAITAFGTQEKDNVIRRASQKEKTTLKGVFTAIVKNDQILWASLAYFLYSLANVVTNGVLFYYFKFILDRSAEYAIVGVVATIVGFCTSPLYPILNKFIPRKVLFCLGQACMIVSYLIFIFFGSNMTLLVIGLALYNFTFAQLVTVLTLTDAIEYGQLKNGERNEAVTLSIRPMIDKLTGAFSNGLVSFIAITCGMTGAATAADMTAGNVHTFKSFAFYIPLVLAILALVVFVSKVKLTEKKHAEIVEELQRKLSEGQNDSDKTEEYAKNTGMTSLVAPASGKIMDVEEMPNVLSEFNGRGFAIRPQEGKIYAPFDGVVRFTFTTRHVIGLVSENGLEMIVHIGIGTVNMRGQGFISHYVDGQKVKAGELLMDFDRDLIVQNGYDDIVVCFFTQPGRIKEIPSVSSGEIVHGEKIADVEVNK</sequence>
<name>A0A6A8HKA6_9LACO</name>
<keyword evidence="5" id="KW-0597">Phosphoprotein</keyword>
<dbReference type="InterPro" id="IPR039672">
    <property type="entry name" value="MFS_2"/>
</dbReference>
<dbReference type="AlphaFoldDB" id="A0A6A8HKA6"/>
<dbReference type="InterPro" id="IPR001927">
    <property type="entry name" value="Na/Gal_symport"/>
</dbReference>
<dbReference type="EMBL" id="WKOD01000026">
    <property type="protein sequence ID" value="MSA69093.1"/>
    <property type="molecule type" value="Genomic_DNA"/>
</dbReference>
<dbReference type="Gene3D" id="2.70.70.10">
    <property type="entry name" value="Glucose Permease (Domain IIA)"/>
    <property type="match status" value="1"/>
</dbReference>
<dbReference type="PANTHER" id="PTHR11328:SF24">
    <property type="entry name" value="MAJOR FACILITATOR SUPERFAMILY (MFS) PROFILE DOMAIN-CONTAINING PROTEIN"/>
    <property type="match status" value="1"/>
</dbReference>
<evidence type="ECO:0000256" key="2">
    <source>
        <dbReference type="ARBA" id="ARBA00007724"/>
    </source>
</evidence>
<dbReference type="RefSeq" id="WP_154237212.1">
    <property type="nucleotide sequence ID" value="NZ_WKNS01000031.1"/>
</dbReference>
<evidence type="ECO:0000256" key="5">
    <source>
        <dbReference type="ARBA" id="ARBA00022553"/>
    </source>
</evidence>
<dbReference type="GO" id="GO:0015293">
    <property type="term" value="F:symporter activity"/>
    <property type="evidence" value="ECO:0007669"/>
    <property type="project" value="UniProtKB-KW"/>
</dbReference>
<dbReference type="GO" id="GO:0009401">
    <property type="term" value="P:phosphoenolpyruvate-dependent sugar phosphotransferase system"/>
    <property type="evidence" value="ECO:0007669"/>
    <property type="project" value="InterPro"/>
</dbReference>
<dbReference type="SUPFAM" id="SSF51261">
    <property type="entry name" value="Duplicated hybrid motif"/>
    <property type="match status" value="1"/>
</dbReference>
<keyword evidence="3" id="KW-0813">Transport</keyword>
<dbReference type="PROSITE" id="PS00371">
    <property type="entry name" value="PTS_EIIA_TYPE_1_HIS"/>
    <property type="match status" value="1"/>
</dbReference>
<dbReference type="NCBIfam" id="TIGR00830">
    <property type="entry name" value="PTBA"/>
    <property type="match status" value="1"/>
</dbReference>
<evidence type="ECO:0000256" key="9">
    <source>
        <dbReference type="ARBA" id="ARBA00022847"/>
    </source>
</evidence>
<feature type="transmembrane region" description="Helical" evidence="12">
    <location>
        <begin position="325"/>
        <end position="343"/>
    </location>
</feature>
<evidence type="ECO:0000256" key="4">
    <source>
        <dbReference type="ARBA" id="ARBA00022475"/>
    </source>
</evidence>
<dbReference type="Gene3D" id="1.20.1250.20">
    <property type="entry name" value="MFS general substrate transporter like domains"/>
    <property type="match status" value="2"/>
</dbReference>
<feature type="transmembrane region" description="Helical" evidence="12">
    <location>
        <begin position="97"/>
        <end position="118"/>
    </location>
</feature>
<feature type="transmembrane region" description="Helical" evidence="12">
    <location>
        <begin position="402"/>
        <end position="424"/>
    </location>
</feature>
<evidence type="ECO:0000256" key="10">
    <source>
        <dbReference type="ARBA" id="ARBA00022989"/>
    </source>
</evidence>
<comment type="caution">
    <text evidence="13">The sequence shown here is derived from an EMBL/GenBank/DDBJ whole genome shotgun (WGS) entry which is preliminary data.</text>
</comment>
<dbReference type="InterPro" id="IPR001127">
    <property type="entry name" value="PTS_EIIA_1_perm"/>
</dbReference>
<feature type="transmembrane region" description="Helical" evidence="12">
    <location>
        <begin position="260"/>
        <end position="283"/>
    </location>
</feature>
<dbReference type="NCBIfam" id="TIGR00792">
    <property type="entry name" value="gph"/>
    <property type="match status" value="1"/>
</dbReference>
<keyword evidence="6 13" id="KW-0762">Sugar transport</keyword>
<dbReference type="SUPFAM" id="SSF103473">
    <property type="entry name" value="MFS general substrate transporter"/>
    <property type="match status" value="1"/>
</dbReference>
<dbReference type="CDD" id="cd17332">
    <property type="entry name" value="MFS_MelB_like"/>
    <property type="match status" value="1"/>
</dbReference>
<accession>A0A6A8HKA6</accession>
<proteinExistence type="inferred from homology"/>
<evidence type="ECO:0000256" key="11">
    <source>
        <dbReference type="ARBA" id="ARBA00023136"/>
    </source>
</evidence>
<reference evidence="13" key="1">
    <citation type="journal article" date="2019" name="Nat. Med.">
        <title>A library of human gut bacterial isolates paired with longitudinal multiomics data enables mechanistic microbiome research.</title>
        <authorList>
            <person name="Poyet M."/>
            <person name="Groussin M."/>
            <person name="Gibbons S.M."/>
            <person name="Avila-Pacheco J."/>
            <person name="Jiang X."/>
            <person name="Kearney S.M."/>
            <person name="Perrotta A.R."/>
            <person name="Berdy B."/>
            <person name="Zhao S."/>
            <person name="Lieberman T.D."/>
            <person name="Swanson P.K."/>
            <person name="Smith M."/>
            <person name="Roesemann S."/>
            <person name="Alexander J.E."/>
            <person name="Rich S.A."/>
            <person name="Livny J."/>
            <person name="Vlamakis H."/>
            <person name="Clish C."/>
            <person name="Bullock K."/>
            <person name="Deik A."/>
            <person name="Scott J."/>
            <person name="Pierce K.A."/>
            <person name="Xavier R.J."/>
            <person name="Alm E.J."/>
        </authorList>
    </citation>
    <scope>NUCLEOTIDE SEQUENCE</scope>
    <source>
        <strain evidence="13">BIOML-A18</strain>
    </source>
</reference>
<evidence type="ECO:0000256" key="1">
    <source>
        <dbReference type="ARBA" id="ARBA00004651"/>
    </source>
</evidence>
<dbReference type="PANTHER" id="PTHR11328">
    <property type="entry name" value="MAJOR FACILITATOR SUPERFAMILY DOMAIN-CONTAINING PROTEIN"/>
    <property type="match status" value="1"/>
</dbReference>
<feature type="transmembrane region" description="Helical" evidence="12">
    <location>
        <begin position="349"/>
        <end position="370"/>
    </location>
</feature>
<keyword evidence="9" id="KW-0769">Symport</keyword>
<feature type="transmembrane region" description="Helical" evidence="12">
    <location>
        <begin position="165"/>
        <end position="194"/>
    </location>
</feature>
<keyword evidence="8 12" id="KW-0812">Transmembrane</keyword>
<dbReference type="InterPro" id="IPR011055">
    <property type="entry name" value="Dup_hybrid_motif"/>
</dbReference>
<dbReference type="InterPro" id="IPR036259">
    <property type="entry name" value="MFS_trans_sf"/>
</dbReference>
<keyword evidence="4" id="KW-1003">Cell membrane</keyword>
<evidence type="ECO:0000256" key="3">
    <source>
        <dbReference type="ARBA" id="ARBA00022448"/>
    </source>
</evidence>
<feature type="transmembrane region" description="Helical" evidence="12">
    <location>
        <begin position="295"/>
        <end position="313"/>
    </location>
</feature>
<dbReference type="GO" id="GO:0016740">
    <property type="term" value="F:transferase activity"/>
    <property type="evidence" value="ECO:0007669"/>
    <property type="project" value="UniProtKB-KW"/>
</dbReference>
<evidence type="ECO:0000256" key="6">
    <source>
        <dbReference type="ARBA" id="ARBA00022597"/>
    </source>
</evidence>
<feature type="transmembrane region" description="Helical" evidence="12">
    <location>
        <begin position="436"/>
        <end position="454"/>
    </location>
</feature>
<organism evidence="13">
    <name type="scientific">Ligilactobacillus ruminis</name>
    <dbReference type="NCBI Taxonomy" id="1623"/>
    <lineage>
        <taxon>Bacteria</taxon>
        <taxon>Bacillati</taxon>
        <taxon>Bacillota</taxon>
        <taxon>Bacilli</taxon>
        <taxon>Lactobacillales</taxon>
        <taxon>Lactobacillaceae</taxon>
        <taxon>Ligilactobacillus</taxon>
    </lineage>
</organism>
<dbReference type="Pfam" id="PF13347">
    <property type="entry name" value="MFS_2"/>
    <property type="match status" value="1"/>
</dbReference>
<keyword evidence="10 12" id="KW-1133">Transmembrane helix</keyword>
<evidence type="ECO:0000256" key="8">
    <source>
        <dbReference type="ARBA" id="ARBA00022692"/>
    </source>
</evidence>
<evidence type="ECO:0000256" key="7">
    <source>
        <dbReference type="ARBA" id="ARBA00022679"/>
    </source>
</evidence>